<protein>
    <submittedName>
        <fullName evidence="1">Uncharacterized protein</fullName>
    </submittedName>
</protein>
<evidence type="ECO:0000313" key="1">
    <source>
        <dbReference type="EMBL" id="JAH72105.1"/>
    </source>
</evidence>
<organism evidence="1">
    <name type="scientific">Anguilla anguilla</name>
    <name type="common">European freshwater eel</name>
    <name type="synonym">Muraena anguilla</name>
    <dbReference type="NCBI Taxonomy" id="7936"/>
    <lineage>
        <taxon>Eukaryota</taxon>
        <taxon>Metazoa</taxon>
        <taxon>Chordata</taxon>
        <taxon>Craniata</taxon>
        <taxon>Vertebrata</taxon>
        <taxon>Euteleostomi</taxon>
        <taxon>Actinopterygii</taxon>
        <taxon>Neopterygii</taxon>
        <taxon>Teleostei</taxon>
        <taxon>Anguilliformes</taxon>
        <taxon>Anguillidae</taxon>
        <taxon>Anguilla</taxon>
    </lineage>
</organism>
<dbReference type="EMBL" id="GBXM01036472">
    <property type="protein sequence ID" value="JAH72105.1"/>
    <property type="molecule type" value="Transcribed_RNA"/>
</dbReference>
<reference evidence="1" key="1">
    <citation type="submission" date="2014-11" db="EMBL/GenBank/DDBJ databases">
        <authorList>
            <person name="Amaro Gonzalez C."/>
        </authorList>
    </citation>
    <scope>NUCLEOTIDE SEQUENCE</scope>
</reference>
<accession>A0A0E9V3T5</accession>
<reference evidence="1" key="2">
    <citation type="journal article" date="2015" name="Fish Shellfish Immunol.">
        <title>Early steps in the European eel (Anguilla anguilla)-Vibrio vulnificus interaction in the gills: Role of the RtxA13 toxin.</title>
        <authorList>
            <person name="Callol A."/>
            <person name="Pajuelo D."/>
            <person name="Ebbesson L."/>
            <person name="Teles M."/>
            <person name="MacKenzie S."/>
            <person name="Amaro C."/>
        </authorList>
    </citation>
    <scope>NUCLEOTIDE SEQUENCE</scope>
</reference>
<sequence>MEQAVPPYRRKLKKLWYIGVRFLLQTCLCTLNLKWDS</sequence>
<name>A0A0E9V3T5_ANGAN</name>
<proteinExistence type="predicted"/>
<dbReference type="AlphaFoldDB" id="A0A0E9V3T5"/>